<name>A0A3M9MXT2_9BACT</name>
<dbReference type="NCBIfam" id="TIGR04183">
    <property type="entry name" value="Por_Secre_tail"/>
    <property type="match status" value="1"/>
</dbReference>
<dbReference type="InterPro" id="IPR026444">
    <property type="entry name" value="Secre_tail"/>
</dbReference>
<evidence type="ECO:0000313" key="3">
    <source>
        <dbReference type="EMBL" id="RNI29965.1"/>
    </source>
</evidence>
<dbReference type="EMBL" id="RJJE01000009">
    <property type="protein sequence ID" value="RNI29965.1"/>
    <property type="molecule type" value="Genomic_DNA"/>
</dbReference>
<organism evidence="3 4">
    <name type="scientific">Rufibacter immobilis</name>
    <dbReference type="NCBI Taxonomy" id="1348778"/>
    <lineage>
        <taxon>Bacteria</taxon>
        <taxon>Pseudomonadati</taxon>
        <taxon>Bacteroidota</taxon>
        <taxon>Cytophagia</taxon>
        <taxon>Cytophagales</taxon>
        <taxon>Hymenobacteraceae</taxon>
        <taxon>Rufibacter</taxon>
    </lineage>
</organism>
<comment type="caution">
    <text evidence="3">The sequence shown here is derived from an EMBL/GenBank/DDBJ whole genome shotgun (WGS) entry which is preliminary data.</text>
</comment>
<dbReference type="RefSeq" id="WP_123133046.1">
    <property type="nucleotide sequence ID" value="NZ_RJJE01000009.1"/>
</dbReference>
<evidence type="ECO:0000259" key="2">
    <source>
        <dbReference type="Pfam" id="PF18962"/>
    </source>
</evidence>
<reference evidence="3 4" key="1">
    <citation type="submission" date="2018-11" db="EMBL/GenBank/DDBJ databases">
        <title>Rufibacter latericius sp. nov., isolated from water in Baiyang Lake.</title>
        <authorList>
            <person name="Yang Y."/>
        </authorList>
    </citation>
    <scope>NUCLEOTIDE SEQUENCE [LARGE SCALE GENOMIC DNA]</scope>
    <source>
        <strain evidence="3 4">MCC P1</strain>
    </source>
</reference>
<sequence length="603" mass="65715">MKLILPLLIVGVVALLQGEAYAQRTTLYHENFSGTVSNVSYNTGTHSWQTSANHLMSTVSYGQASLGSYVKTGTAPGSYILELVEFSTAGYEGINVNWGAKRTGEPTIKLEYSFNNGQFVEVTGWADVGYAWSKVNAGNGISLPACYNKGKVKLRWTYMGTGSSFYELDDITITGIPHGGPDVPTATSTFSWKSRPATEMPLTYAKYGTTTFYEKDEVKMQWDREVHGQVNTVLTRALYPVKDMTTPALALEQRFATTSDSYTKTKLYFTNRSVSGLSFTIYDVDRTGNSGGSTLQQFVDVVEVVAYRNGSTTPIYPKKQHAQVTRYHNYVAGGGGHQFKSKDLSNGGKNIDLSSNEGDVTVTFHEPVDRVEILYFNDAFATSDIVSYQSIYISDLSWRSVSLPTPKVDNTTPSTPGGNGDPTPLPVTLVGFTAKKSPAGIKLEWSTAAEINNDRFVVERSTNGKTFAAIGEVKGNGNSSVLQHYAFTDPSPKAGINYYRLTQYDHDGKFETSAMVHLAYTGTSSMALSAFPNPVPANSDLTIKAEAPTPTEQTLYILNAAGKLVKQVTLPKEALSVQVPVQDLPSGLYLVRSGSTTSKFYKQ</sequence>
<accession>A0A3M9MXT2</accession>
<evidence type="ECO:0000313" key="4">
    <source>
        <dbReference type="Proteomes" id="UP000271010"/>
    </source>
</evidence>
<dbReference type="Pfam" id="PF18962">
    <property type="entry name" value="Por_Secre_tail"/>
    <property type="match status" value="1"/>
</dbReference>
<feature type="region of interest" description="Disordered" evidence="1">
    <location>
        <begin position="404"/>
        <end position="423"/>
    </location>
</feature>
<proteinExistence type="predicted"/>
<protein>
    <submittedName>
        <fullName evidence="3">T9SS C-terminal target domain-containing protein</fullName>
    </submittedName>
</protein>
<feature type="domain" description="Secretion system C-terminal sorting" evidence="2">
    <location>
        <begin position="531"/>
        <end position="600"/>
    </location>
</feature>
<gene>
    <name evidence="3" type="ORF">EFA69_10585</name>
</gene>
<dbReference type="Proteomes" id="UP000271010">
    <property type="component" value="Unassembled WGS sequence"/>
</dbReference>
<dbReference type="OrthoDB" id="1466765at2"/>
<dbReference type="AlphaFoldDB" id="A0A3M9MXT2"/>
<evidence type="ECO:0000256" key="1">
    <source>
        <dbReference type="SAM" id="MobiDB-lite"/>
    </source>
</evidence>
<feature type="compositionally biased region" description="Polar residues" evidence="1">
    <location>
        <begin position="404"/>
        <end position="416"/>
    </location>
</feature>
<keyword evidence="4" id="KW-1185">Reference proteome</keyword>